<dbReference type="GO" id="GO:0003723">
    <property type="term" value="F:RNA binding"/>
    <property type="evidence" value="ECO:0007669"/>
    <property type="project" value="TreeGrafter"/>
</dbReference>
<proteinExistence type="inferred from homology"/>
<evidence type="ECO:0000256" key="8">
    <source>
        <dbReference type="ARBA" id="ARBA00022737"/>
    </source>
</evidence>
<dbReference type="FunFam" id="3.30.1610.10:FF:000001">
    <property type="entry name" value="Nuclear pore complex protein Nup98-Nup96"/>
    <property type="match status" value="1"/>
</dbReference>
<dbReference type="GO" id="GO:0006508">
    <property type="term" value="P:proteolysis"/>
    <property type="evidence" value="ECO:0007669"/>
    <property type="project" value="UniProtKB-KW"/>
</dbReference>
<feature type="compositionally biased region" description="Polar residues" evidence="18">
    <location>
        <begin position="348"/>
        <end position="371"/>
    </location>
</feature>
<dbReference type="FunFam" id="1.10.10.2360:FF:000001">
    <property type="entry name" value="Nuclear pore complex protein Nup98-Nup96"/>
    <property type="match status" value="1"/>
</dbReference>
<comment type="subcellular location">
    <subcellularLocation>
        <location evidence="2">Nucleus membrane</location>
        <topology evidence="2">Peripheral membrane protein</topology>
        <orientation evidence="2">Nucleoplasmic side</orientation>
    </subcellularLocation>
    <subcellularLocation>
        <location evidence="1">Nucleus</location>
        <location evidence="1">Nuclear pore complex</location>
    </subcellularLocation>
    <subcellularLocation>
        <location evidence="3">Nucleus</location>
        <location evidence="3">Nucleoplasm</location>
    </subcellularLocation>
</comment>
<dbReference type="InterPro" id="IPR007230">
    <property type="entry name" value="Nup98_auto-Pept-S59_dom"/>
</dbReference>
<keyword evidence="15" id="KW-0906">Nuclear pore complex</keyword>
<organism evidence="20 21">
    <name type="scientific">Polypedilum vanderplanki</name>
    <name type="common">Sleeping chironomid midge</name>
    <dbReference type="NCBI Taxonomy" id="319348"/>
    <lineage>
        <taxon>Eukaryota</taxon>
        <taxon>Metazoa</taxon>
        <taxon>Ecdysozoa</taxon>
        <taxon>Arthropoda</taxon>
        <taxon>Hexapoda</taxon>
        <taxon>Insecta</taxon>
        <taxon>Pterygota</taxon>
        <taxon>Neoptera</taxon>
        <taxon>Endopterygota</taxon>
        <taxon>Diptera</taxon>
        <taxon>Nematocera</taxon>
        <taxon>Chironomoidea</taxon>
        <taxon>Chironomidae</taxon>
        <taxon>Chironominae</taxon>
        <taxon>Polypedilum</taxon>
        <taxon>Polypedilum</taxon>
    </lineage>
</organism>
<evidence type="ECO:0000256" key="9">
    <source>
        <dbReference type="ARBA" id="ARBA00022801"/>
    </source>
</evidence>
<dbReference type="Pfam" id="PF21240">
    <property type="entry name" value="Nup98_GLEBS"/>
    <property type="match status" value="1"/>
</dbReference>
<evidence type="ECO:0000256" key="13">
    <source>
        <dbReference type="ARBA" id="ARBA00022927"/>
    </source>
</evidence>
<protein>
    <recommendedName>
        <fullName evidence="5">Nuclear pore complex protein Nup98-Nup96</fullName>
    </recommendedName>
</protein>
<evidence type="ECO:0000313" key="20">
    <source>
        <dbReference type="EMBL" id="KAG5670106.1"/>
    </source>
</evidence>
<sequence>MFGSKNTFGQPTTGTFSGFGQSAFSKPANTFGTNTFGQQNQSVFGAQQQPSSSGLFGSGAAASTPQSAFGSAFGQQTSIFGNTSTTGTTSLFGNQQQPTSAFGAPKQQIFGQTQQPTTSLFGQPQQQQTTSLFGQTPTNTGTGLFGSTTTSAFAQPTTLGNQQTGTAIAKFQAQQETDTLLKGSTTSYIQTKQQCITFMKEYADKSLEELRVEDYIANRKGPQPASAGLFGGSNQSNFFNSNPTSTSGGFTGFGQQSTAQPIFGQTNTSTLGQTSAFGATNSAFNQSSGGLFGKPLQTPATTASAFGGFGSNTSTFGVAKPFNATAPTTNLFGQTPAATGFGQPATNTFGASTFGQPQQQQTPSLFGASSTAPPPAWNAGTSTANTGFNTSAGTSLFGSSAAKPAFGTGAFGSAPSAFGTTQPPASTGFNFGQPTTGTTSLFGQKPATNLFGQPAAQPNTSLSFGTGTGTSLFGSNTQPATGGLFGSTPAQNTTNTGGGLFGSSNTSGFGTNLGLSFGQTQPSLFGTNQTNMQQPQQQQNNTEIHSKILAMTGNPYGDNELFKGLKPSPMPNDAFKPTNPLAQKALLESSSNFKISPNSSVSKIKIKPVTAVASKKSLFDGLEEYDASLEESFTIKTSAKRLIIKPRTPIDANKSINDSILKHTRDESKVIEKENVPETFQNQIPTTPFVDNNVDQDSDRRVSWLRTAPQHIRARPNIRENAADTTINQLIQTSNKDTETIKDKLETSVMNASILNETFNSNADDTQNEADISIYTGPVEPHPTGIVLRRVGYYTIPSLDELIEYMDDEGHCKVPNFTIGRGGYGNVYFDEEIDVAGLNLDEICHFRNKEIILYQDDDNKPPVGEGLNRRAQVTLDQIWPMDKTTHEPIKDPLRLESMGYEAKLRRICEKRNTKFLEYRPETGSCVFKVEHFSKYTLDDSEDEGNEVEPRSDPKKARITPLPQNAKKILNDKEKMTADIQNDNLQRMKQQDATFVLGTHVGQRGFQTNFTTMNLDENFNSDPTSPSIKLAKDMQTDTHKLQLMKASFFVEDDAFSVMSDATEGRESPDQIVPTDFTPKPSIFAVTGLLSKQFKMFDDAAAVQEYETRDFEQSSEPKRQELIQTIFKAVGPKSQPLIVRPRVMLFDISDISLPMSESILNNMIQKPNNTVPFFHGRKFKIGWSHGNEFTVLQSHASKSLFKGRLRDDLSKSFVKLAQIKSMSHKTNAKFDKSLVEHLKIQLKYDKKISINGSDCKYFEADGKALGLHEHYELAQKLIKDSPNEKNSYDATVWSLMESLWGCIDNMNMETLDHGTIMLRRDLLSLWLENVVTDNDVFKSNLDYLDRLTNLMMCHKVNDACDLAFENNDINLSLLLSQASGSSSTRQLLQHQLSCWHEVEADEFIDDRRLKILMMVSGISAMEGAKKSTLNIFENLNWLKCLALQVWYVSTLVSSATDSILAYVKNYQNITANVAHPVPPYCKASDAADCKYYDLRFHLMKLFSQRSHSLEVLLNPANYSKDLMDYRLSFLVLQVLETLGYRHISESCRLKIYTSIAEQLETNGLWEWSIWVMLHIANQNYRESAIQKLLYRYIKIDDELDDAYSLKEKFIQEDLQIPEKWIFWAKAVRAKALNNHQVELKYLLKAQHWSEAHEVLMTHIAPDLFINDQTDYLKSLLKQFQATNEIQHWKTQGEILLNFIELNENFSSLNSEENINADLFLQQLSPLLSDLCSNIKLFPCPTSKHRLCQCEIAKQLAFIIRNFYASSNAYGTQAFSMIRTALDKLPLPQEYAQSELPYVLTTFLLERLNTN</sequence>
<dbReference type="GO" id="GO:0017056">
    <property type="term" value="F:structural constituent of nuclear pore"/>
    <property type="evidence" value="ECO:0007669"/>
    <property type="project" value="InterPro"/>
</dbReference>
<feature type="region of interest" description="Disordered" evidence="18">
    <location>
        <begin position="348"/>
        <end position="384"/>
    </location>
</feature>
<dbReference type="InterPro" id="IPR021967">
    <property type="entry name" value="Nup98_C"/>
</dbReference>
<feature type="region of interest" description="Disordered" evidence="18">
    <location>
        <begin position="478"/>
        <end position="503"/>
    </location>
</feature>
<evidence type="ECO:0000256" key="18">
    <source>
        <dbReference type="SAM" id="MobiDB-lite"/>
    </source>
</evidence>
<dbReference type="Pfam" id="PF13634">
    <property type="entry name" value="Nucleoporin_FG"/>
    <property type="match status" value="3"/>
</dbReference>
<evidence type="ECO:0000256" key="2">
    <source>
        <dbReference type="ARBA" id="ARBA00004620"/>
    </source>
</evidence>
<feature type="region of interest" description="Disordered" evidence="18">
    <location>
        <begin position="938"/>
        <end position="958"/>
    </location>
</feature>
<dbReference type="InterPro" id="IPR036903">
    <property type="entry name" value="Nup98_auto-Pept-S59_dom_sf"/>
</dbReference>
<evidence type="ECO:0000259" key="19">
    <source>
        <dbReference type="PROSITE" id="PS51434"/>
    </source>
</evidence>
<evidence type="ECO:0000256" key="16">
    <source>
        <dbReference type="ARBA" id="ARBA00023136"/>
    </source>
</evidence>
<evidence type="ECO:0000313" key="21">
    <source>
        <dbReference type="Proteomes" id="UP001107558"/>
    </source>
</evidence>
<dbReference type="Gene3D" id="1.10.10.2360">
    <property type="match status" value="1"/>
</dbReference>
<evidence type="ECO:0000256" key="10">
    <source>
        <dbReference type="ARBA" id="ARBA00022813"/>
    </source>
</evidence>
<dbReference type="GO" id="GO:0008139">
    <property type="term" value="F:nuclear localization sequence binding"/>
    <property type="evidence" value="ECO:0007669"/>
    <property type="project" value="TreeGrafter"/>
</dbReference>
<comment type="similarity">
    <text evidence="4">Belongs to the nucleoporin GLFG family.</text>
</comment>
<comment type="caution">
    <text evidence="20">The sequence shown here is derived from an EMBL/GenBank/DDBJ whole genome shotgun (WGS) entry which is preliminary data.</text>
</comment>
<evidence type="ECO:0000256" key="7">
    <source>
        <dbReference type="ARBA" id="ARBA00022670"/>
    </source>
</evidence>
<gene>
    <name evidence="20" type="ORF">PVAND_000389</name>
</gene>
<accession>A0A9J6BK42</accession>
<name>A0A9J6BK42_POLVA</name>
<dbReference type="GO" id="GO:0031965">
    <property type="term" value="C:nuclear membrane"/>
    <property type="evidence" value="ECO:0007669"/>
    <property type="project" value="UniProtKB-SubCell"/>
</dbReference>
<evidence type="ECO:0000256" key="1">
    <source>
        <dbReference type="ARBA" id="ARBA00004567"/>
    </source>
</evidence>
<keyword evidence="12" id="KW-0720">Serine protease</keyword>
<keyword evidence="9" id="KW-0378">Hydrolase</keyword>
<evidence type="ECO:0000256" key="15">
    <source>
        <dbReference type="ARBA" id="ARBA00023132"/>
    </source>
</evidence>
<dbReference type="OrthoDB" id="3797628at2759"/>
<keyword evidence="14" id="KW-0811">Translocation</keyword>
<reference evidence="20" key="1">
    <citation type="submission" date="2021-03" db="EMBL/GenBank/DDBJ databases">
        <title>Chromosome level genome of the anhydrobiotic midge Polypedilum vanderplanki.</title>
        <authorList>
            <person name="Yoshida Y."/>
            <person name="Kikawada T."/>
            <person name="Gusev O."/>
        </authorList>
    </citation>
    <scope>NUCLEOTIDE SEQUENCE</scope>
    <source>
        <strain evidence="20">NIAS01</strain>
        <tissue evidence="20">Whole body or cell culture</tissue>
    </source>
</reference>
<feature type="region of interest" description="Disordered" evidence="18">
    <location>
        <begin position="1"/>
        <end position="21"/>
    </location>
</feature>
<keyword evidence="7" id="KW-0645">Protease</keyword>
<dbReference type="Gene3D" id="1.25.40.690">
    <property type="match status" value="1"/>
</dbReference>
<dbReference type="GO" id="GO:0006405">
    <property type="term" value="P:RNA export from nucleus"/>
    <property type="evidence" value="ECO:0007669"/>
    <property type="project" value="TreeGrafter"/>
</dbReference>
<evidence type="ECO:0000256" key="6">
    <source>
        <dbReference type="ARBA" id="ARBA00022448"/>
    </source>
</evidence>
<feature type="domain" description="Peptidase S59" evidence="19">
    <location>
        <begin position="790"/>
        <end position="932"/>
    </location>
</feature>
<evidence type="ECO:0000256" key="11">
    <source>
        <dbReference type="ARBA" id="ARBA00022816"/>
    </source>
</evidence>
<dbReference type="PROSITE" id="PS51434">
    <property type="entry name" value="NUP_C"/>
    <property type="match status" value="1"/>
</dbReference>
<evidence type="ECO:0000256" key="3">
    <source>
        <dbReference type="ARBA" id="ARBA00004642"/>
    </source>
</evidence>
<dbReference type="EMBL" id="JADBJN010000003">
    <property type="protein sequence ID" value="KAG5670106.1"/>
    <property type="molecule type" value="Genomic_DNA"/>
</dbReference>
<dbReference type="Proteomes" id="UP001107558">
    <property type="component" value="Chromosome 3"/>
</dbReference>
<dbReference type="GO" id="GO:0005654">
    <property type="term" value="C:nucleoplasm"/>
    <property type="evidence" value="ECO:0007669"/>
    <property type="project" value="UniProtKB-SubCell"/>
</dbReference>
<keyword evidence="21" id="KW-1185">Reference proteome</keyword>
<dbReference type="InterPro" id="IPR025574">
    <property type="entry name" value="Nucleoporin_FG_rpt"/>
</dbReference>
<keyword evidence="17" id="KW-0539">Nucleus</keyword>
<keyword evidence="11" id="KW-0509">mRNA transport</keyword>
<dbReference type="GO" id="GO:0008236">
    <property type="term" value="F:serine-type peptidase activity"/>
    <property type="evidence" value="ECO:0007669"/>
    <property type="project" value="UniProtKB-KW"/>
</dbReference>
<keyword evidence="16" id="KW-0472">Membrane</keyword>
<evidence type="ECO:0000256" key="17">
    <source>
        <dbReference type="ARBA" id="ARBA00023242"/>
    </source>
</evidence>
<dbReference type="PANTHER" id="PTHR23198:SF6">
    <property type="entry name" value="NUCLEAR PORE COMPLEX PROTEIN NUP98-NUP96"/>
    <property type="match status" value="1"/>
</dbReference>
<dbReference type="GO" id="GO:0006606">
    <property type="term" value="P:protein import into nucleus"/>
    <property type="evidence" value="ECO:0007669"/>
    <property type="project" value="TreeGrafter"/>
</dbReference>
<dbReference type="SUPFAM" id="SSF82215">
    <property type="entry name" value="C-terminal autoproteolytic domain of nucleoporin nup98"/>
    <property type="match status" value="1"/>
</dbReference>
<dbReference type="GO" id="GO:0051028">
    <property type="term" value="P:mRNA transport"/>
    <property type="evidence" value="ECO:0007669"/>
    <property type="project" value="UniProtKB-KW"/>
</dbReference>
<keyword evidence="13" id="KW-0653">Protein transport</keyword>
<evidence type="ECO:0000256" key="14">
    <source>
        <dbReference type="ARBA" id="ARBA00023010"/>
    </source>
</evidence>
<dbReference type="GO" id="GO:0044614">
    <property type="term" value="C:nuclear pore cytoplasmic filaments"/>
    <property type="evidence" value="ECO:0007669"/>
    <property type="project" value="TreeGrafter"/>
</dbReference>
<evidence type="ECO:0000256" key="4">
    <source>
        <dbReference type="ARBA" id="ARBA00008926"/>
    </source>
</evidence>
<keyword evidence="6" id="KW-0813">Transport</keyword>
<dbReference type="GO" id="GO:0034398">
    <property type="term" value="P:telomere tethering at nuclear periphery"/>
    <property type="evidence" value="ECO:0007669"/>
    <property type="project" value="TreeGrafter"/>
</dbReference>
<dbReference type="GO" id="GO:0000973">
    <property type="term" value="P:post-transcriptional tethering of RNA polymerase II gene DNA at nuclear periphery"/>
    <property type="evidence" value="ECO:0007669"/>
    <property type="project" value="TreeGrafter"/>
</dbReference>
<dbReference type="Gene3D" id="3.30.1610.10">
    <property type="entry name" value="Peptidase S59, nucleoporin"/>
    <property type="match status" value="1"/>
</dbReference>
<evidence type="ECO:0000256" key="5">
    <source>
        <dbReference type="ARBA" id="ARBA00013472"/>
    </source>
</evidence>
<dbReference type="Pfam" id="PF12110">
    <property type="entry name" value="Nup96"/>
    <property type="match status" value="1"/>
</dbReference>
<keyword evidence="10" id="KW-0068">Autocatalytic cleavage</keyword>
<dbReference type="Pfam" id="PF04096">
    <property type="entry name" value="Nucleoporin2"/>
    <property type="match status" value="1"/>
</dbReference>
<dbReference type="PANTHER" id="PTHR23198">
    <property type="entry name" value="NUCLEOPORIN"/>
    <property type="match status" value="1"/>
</dbReference>
<evidence type="ECO:0000256" key="12">
    <source>
        <dbReference type="ARBA" id="ARBA00022825"/>
    </source>
</evidence>
<keyword evidence="8" id="KW-0677">Repeat</keyword>
<dbReference type="InterPro" id="IPR037665">
    <property type="entry name" value="Nucleoporin_S59-like"/>
</dbReference>